<dbReference type="InParanoid" id="A0A0D0CSA9"/>
<name>A0A0D0CSA9_9AGAM</name>
<reference evidence="3" key="2">
    <citation type="submission" date="2015-01" db="EMBL/GenBank/DDBJ databases">
        <title>Evolutionary Origins and Diversification of the Mycorrhizal Mutualists.</title>
        <authorList>
            <consortium name="DOE Joint Genome Institute"/>
            <consortium name="Mycorrhizal Genomics Consortium"/>
            <person name="Kohler A."/>
            <person name="Kuo A."/>
            <person name="Nagy L.G."/>
            <person name="Floudas D."/>
            <person name="Copeland A."/>
            <person name="Barry K.W."/>
            <person name="Cichocki N."/>
            <person name="Veneault-Fourrey C."/>
            <person name="LaButti K."/>
            <person name="Lindquist E.A."/>
            <person name="Lipzen A."/>
            <person name="Lundell T."/>
            <person name="Morin E."/>
            <person name="Murat C."/>
            <person name="Riley R."/>
            <person name="Ohm R."/>
            <person name="Sun H."/>
            <person name="Tunlid A."/>
            <person name="Henrissat B."/>
            <person name="Grigoriev I.V."/>
            <person name="Hibbett D.S."/>
            <person name="Martin F."/>
        </authorList>
    </citation>
    <scope>NUCLEOTIDE SEQUENCE [LARGE SCALE GENOMIC DNA]</scope>
    <source>
        <strain evidence="3">Ve08.2h10</strain>
    </source>
</reference>
<dbReference type="EMBL" id="KN829437">
    <property type="protein sequence ID" value="KIK73771.1"/>
    <property type="molecule type" value="Genomic_DNA"/>
</dbReference>
<dbReference type="HOGENOM" id="CLU_2671789_0_0_1"/>
<sequence>MQVLHEFQADAETLSGSAWRQSREFTVFCQHEVAEKLAQAAQQPPAPPAPPVPPAPPAPPAINNLSCCQLGQQCH</sequence>
<protein>
    <submittedName>
        <fullName evidence="2">Uncharacterized protein</fullName>
    </submittedName>
</protein>
<feature type="compositionally biased region" description="Pro residues" evidence="1">
    <location>
        <begin position="44"/>
        <end position="60"/>
    </location>
</feature>
<organism evidence="2 3">
    <name type="scientific">Paxillus rubicundulus Ve08.2h10</name>
    <dbReference type="NCBI Taxonomy" id="930991"/>
    <lineage>
        <taxon>Eukaryota</taxon>
        <taxon>Fungi</taxon>
        <taxon>Dikarya</taxon>
        <taxon>Basidiomycota</taxon>
        <taxon>Agaricomycotina</taxon>
        <taxon>Agaricomycetes</taxon>
        <taxon>Agaricomycetidae</taxon>
        <taxon>Boletales</taxon>
        <taxon>Paxilineae</taxon>
        <taxon>Paxillaceae</taxon>
        <taxon>Paxillus</taxon>
    </lineage>
</organism>
<dbReference type="AlphaFoldDB" id="A0A0D0CSA9"/>
<evidence type="ECO:0000313" key="2">
    <source>
        <dbReference type="EMBL" id="KIK73771.1"/>
    </source>
</evidence>
<proteinExistence type="predicted"/>
<gene>
    <name evidence="2" type="ORF">PAXRUDRAFT_20512</name>
</gene>
<accession>A0A0D0CSA9</accession>
<keyword evidence="3" id="KW-1185">Reference proteome</keyword>
<evidence type="ECO:0000256" key="1">
    <source>
        <dbReference type="SAM" id="MobiDB-lite"/>
    </source>
</evidence>
<feature type="region of interest" description="Disordered" evidence="1">
    <location>
        <begin position="38"/>
        <end position="63"/>
    </location>
</feature>
<evidence type="ECO:0000313" key="3">
    <source>
        <dbReference type="Proteomes" id="UP000054538"/>
    </source>
</evidence>
<reference evidence="2 3" key="1">
    <citation type="submission" date="2014-04" db="EMBL/GenBank/DDBJ databases">
        <authorList>
            <consortium name="DOE Joint Genome Institute"/>
            <person name="Kuo A."/>
            <person name="Kohler A."/>
            <person name="Jargeat P."/>
            <person name="Nagy L.G."/>
            <person name="Floudas D."/>
            <person name="Copeland A."/>
            <person name="Barry K.W."/>
            <person name="Cichocki N."/>
            <person name="Veneault-Fourrey C."/>
            <person name="LaButti K."/>
            <person name="Lindquist E.A."/>
            <person name="Lipzen A."/>
            <person name="Lundell T."/>
            <person name="Morin E."/>
            <person name="Murat C."/>
            <person name="Sun H."/>
            <person name="Tunlid A."/>
            <person name="Henrissat B."/>
            <person name="Grigoriev I.V."/>
            <person name="Hibbett D.S."/>
            <person name="Martin F."/>
            <person name="Nordberg H.P."/>
            <person name="Cantor M.N."/>
            <person name="Hua S.X."/>
        </authorList>
    </citation>
    <scope>NUCLEOTIDE SEQUENCE [LARGE SCALE GENOMIC DNA]</scope>
    <source>
        <strain evidence="2 3">Ve08.2h10</strain>
    </source>
</reference>
<dbReference type="Proteomes" id="UP000054538">
    <property type="component" value="Unassembled WGS sequence"/>
</dbReference>